<comment type="caution">
    <text evidence="1">The sequence shown here is derived from an EMBL/GenBank/DDBJ whole genome shotgun (WGS) entry which is preliminary data.</text>
</comment>
<dbReference type="Proteomes" id="UP000269493">
    <property type="component" value="Unassembled WGS sequence"/>
</dbReference>
<evidence type="ECO:0000313" key="2">
    <source>
        <dbReference type="Proteomes" id="UP000269493"/>
    </source>
</evidence>
<name>A0A495VL17_9BACT</name>
<organism evidence="1 2">
    <name type="scientific">Coprobacter fastidiosus NSB1 = JCM 33896</name>
    <dbReference type="NCBI Taxonomy" id="1349822"/>
    <lineage>
        <taxon>Bacteria</taxon>
        <taxon>Pseudomonadati</taxon>
        <taxon>Bacteroidota</taxon>
        <taxon>Bacteroidia</taxon>
        <taxon>Bacteroidales</taxon>
        <taxon>Barnesiellaceae</taxon>
        <taxon>Coprobacter</taxon>
    </lineage>
</organism>
<protein>
    <submittedName>
        <fullName evidence="1">Uncharacterized protein</fullName>
    </submittedName>
</protein>
<proteinExistence type="predicted"/>
<dbReference type="RefSeq" id="WP_022601388.1">
    <property type="nucleotide sequence ID" value="NZ_KI440801.1"/>
</dbReference>
<keyword evidence="2" id="KW-1185">Reference proteome</keyword>
<evidence type="ECO:0000313" key="1">
    <source>
        <dbReference type="EMBL" id="RKT49217.1"/>
    </source>
</evidence>
<dbReference type="GeneID" id="92927762"/>
<dbReference type="AlphaFoldDB" id="A0A495VL17"/>
<sequence length="185" mass="20888">MAETATVEELKKAVDDLVKDETNNSSEIPGLNYISVRDNYIQINHKEQLEALEEEAREKLNIQLQEYYDNIMKNKFETAIYIIKMNFNSIVVGLKMIAEMTADAISSVLIPSVISTPPSTPNPAYTALENKQKKNNMLNLLKNIATMFLTLLQTMIEIAFPCPKFILDMLETLKTTKKAVDTVPA</sequence>
<reference evidence="1 2" key="1">
    <citation type="submission" date="2018-10" db="EMBL/GenBank/DDBJ databases">
        <title>Genomic Encyclopedia of Archaeal and Bacterial Type Strains, Phase II (KMG-II): from individual species to whole genera.</title>
        <authorList>
            <person name="Goeker M."/>
        </authorList>
    </citation>
    <scope>NUCLEOTIDE SEQUENCE [LARGE SCALE GENOMIC DNA]</scope>
    <source>
        <strain evidence="1 2">NSB1</strain>
    </source>
</reference>
<dbReference type="EMBL" id="RBXN01000014">
    <property type="protein sequence ID" value="RKT49217.1"/>
    <property type="molecule type" value="Genomic_DNA"/>
</dbReference>
<gene>
    <name evidence="1" type="ORF">BC742_2759</name>
</gene>
<accession>A0A495VL17</accession>